<dbReference type="RefSeq" id="XP_024936093.1">
    <property type="nucleotide sequence ID" value="XM_025080325.1"/>
</dbReference>
<dbReference type="GeneID" id="107262865"/>
<protein>
    <submittedName>
        <fullName evidence="2">MAD2L1-binding protein</fullName>
    </submittedName>
</protein>
<evidence type="ECO:0000313" key="1">
    <source>
        <dbReference type="Proteomes" id="UP000694920"/>
    </source>
</evidence>
<organism evidence="1 2">
    <name type="scientific">Cephus cinctus</name>
    <name type="common">Wheat stem sawfly</name>
    <dbReference type="NCBI Taxonomy" id="211228"/>
    <lineage>
        <taxon>Eukaryota</taxon>
        <taxon>Metazoa</taxon>
        <taxon>Ecdysozoa</taxon>
        <taxon>Arthropoda</taxon>
        <taxon>Hexapoda</taxon>
        <taxon>Insecta</taxon>
        <taxon>Pterygota</taxon>
        <taxon>Neoptera</taxon>
        <taxon>Endopterygota</taxon>
        <taxon>Hymenoptera</taxon>
        <taxon>Cephoidea</taxon>
        <taxon>Cephidae</taxon>
        <taxon>Cephus</taxon>
    </lineage>
</organism>
<dbReference type="Proteomes" id="UP000694920">
    <property type="component" value="Unplaced"/>
</dbReference>
<reference evidence="2" key="1">
    <citation type="submission" date="2025-08" db="UniProtKB">
        <authorList>
            <consortium name="RefSeq"/>
        </authorList>
    </citation>
    <scope>IDENTIFICATION</scope>
</reference>
<dbReference type="Pfam" id="PF06581">
    <property type="entry name" value="p31comet"/>
    <property type="match status" value="1"/>
</dbReference>
<dbReference type="InterPro" id="IPR009511">
    <property type="entry name" value="MAD1/Cdc20-bound-Mad2-bd"/>
</dbReference>
<dbReference type="KEGG" id="ccin:107262865"/>
<dbReference type="GO" id="GO:0007096">
    <property type="term" value="P:regulation of exit from mitosis"/>
    <property type="evidence" value="ECO:0007669"/>
    <property type="project" value="InterPro"/>
</dbReference>
<dbReference type="PANTHER" id="PTHR15681:SF1">
    <property type="entry name" value="MAD2L1-BINDING PROTEIN"/>
    <property type="match status" value="1"/>
</dbReference>
<proteinExistence type="predicted"/>
<dbReference type="Gene3D" id="3.30.900.20">
    <property type="match status" value="1"/>
</dbReference>
<evidence type="ECO:0000313" key="2">
    <source>
        <dbReference type="RefSeq" id="XP_024936093.1"/>
    </source>
</evidence>
<dbReference type="PANTHER" id="PTHR15681">
    <property type="entry name" value="MAD2L1-BINDING PROTEIN"/>
    <property type="match status" value="1"/>
</dbReference>
<dbReference type="GO" id="GO:0005634">
    <property type="term" value="C:nucleus"/>
    <property type="evidence" value="ECO:0007669"/>
    <property type="project" value="InterPro"/>
</dbReference>
<sequence length="261" mass="29808">MYPKIKISEVDVSVKLEEPLTSGSCSKLITELIKYLLYQKQQIPFSCESLTQLQAKAKPNDRNSWSAKAVLNSLRNMSDQLTSQLHLEGCNVKEVVIAMGATVVSPKFCVRVELPAGILSSQNHLDYQHPPRKPLLTLMRSMFENTEFQEAISVPLAPTNTFVLLHKKDYNMVSQFFLPKPQYMLPERIANRLCIKLDHINEIPSDCNCTTLVKVHHDSFNANYVEDSIKDSLDLSKHCTADIPYQWYQSKEVIKGFKFVR</sequence>
<accession>A0AAJ7VWS6</accession>
<dbReference type="AlphaFoldDB" id="A0AAJ7VWS6"/>
<name>A0AAJ7VWS6_CEPCN</name>
<keyword evidence="1" id="KW-1185">Reference proteome</keyword>
<gene>
    <name evidence="2" type="primary">LOC107262865</name>
</gene>
<dbReference type="InterPro" id="IPR053729">
    <property type="entry name" value="MAD2L1BP_domain_sf"/>
</dbReference>